<comment type="caution">
    <text evidence="2">The sequence shown here is derived from an EMBL/GenBank/DDBJ whole genome shotgun (WGS) entry which is preliminary data.</text>
</comment>
<gene>
    <name evidence="2" type="primary">sdnM_1</name>
    <name evidence="2" type="ORF">LSUE1_G006815</name>
</gene>
<feature type="compositionally biased region" description="Polar residues" evidence="1">
    <location>
        <begin position="110"/>
        <end position="121"/>
    </location>
</feature>
<reference evidence="2 3" key="1">
    <citation type="submission" date="2018-05" db="EMBL/GenBank/DDBJ databases">
        <title>Genome sequencing and assembly of the regulated plant pathogen Lachnellula willkommii and related sister species for the development of diagnostic species identification markers.</title>
        <authorList>
            <person name="Giroux E."/>
            <person name="Bilodeau G."/>
        </authorList>
    </citation>
    <scope>NUCLEOTIDE SEQUENCE [LARGE SCALE GENOMIC DNA]</scope>
    <source>
        <strain evidence="2 3">CBS 268.59</strain>
    </source>
</reference>
<dbReference type="OrthoDB" id="21502at2759"/>
<keyword evidence="3" id="KW-1185">Reference proteome</keyword>
<dbReference type="Pfam" id="PF02458">
    <property type="entry name" value="Transferase"/>
    <property type="match status" value="1"/>
</dbReference>
<dbReference type="Proteomes" id="UP000469558">
    <property type="component" value="Unassembled WGS sequence"/>
</dbReference>
<feature type="region of interest" description="Disordered" evidence="1">
    <location>
        <begin position="110"/>
        <end position="136"/>
    </location>
</feature>
<accession>A0A8T9BYB2</accession>
<evidence type="ECO:0000256" key="1">
    <source>
        <dbReference type="SAM" id="MobiDB-lite"/>
    </source>
</evidence>
<evidence type="ECO:0000313" key="2">
    <source>
        <dbReference type="EMBL" id="TVY67476.1"/>
    </source>
</evidence>
<sequence>MGVFSSKPAKPAPVPTDTIIPLHWQDDNSTFRAIVTTIMLRFDDVLDPEKLQTSLATLMEMGDWRKLGARLRMNESGKLEYHVPESFDAKRPAFKYTHVKYETSISEHSLASKLPRSTTRPTVLGSPDDFRSLSQDPDTPTKIDDYLFSDVGQLSLRIVSFNDAMLVSLTWPHTLMDAMGRRALLDAWISVLSGRKSEVPSLHGFDKDPLTTFGTQPSESYALANQLMKGFAFFTFSVRMAFELMWYSKDEHRVVCLPATHFNSMKSTALSELSTLCSEPEQKQFISDGDIICSWWARLALSMVPRNTKRNISLMNAYGLRTILSDLLPADKAYISNASNEVFTIFPAYVLFTHPVSYTASLIRRSIVEQSTRSQREALAALTRQSQASSGRSPMFGDGSTKLIVFSNWTKARFFELDFSAAVVKEGIPLEKRKHGLGRPSYMQSSAFTNGFPMRNAFPIYGKDAEGNYWFSGTLRTETWKTIEDEFTNKY</sequence>
<name>A0A8T9BYB2_9HELO</name>
<evidence type="ECO:0000313" key="3">
    <source>
        <dbReference type="Proteomes" id="UP000469558"/>
    </source>
</evidence>
<dbReference type="InterPro" id="IPR023213">
    <property type="entry name" value="CAT-like_dom_sf"/>
</dbReference>
<proteinExistence type="predicted"/>
<organism evidence="2 3">
    <name type="scientific">Lachnellula suecica</name>
    <dbReference type="NCBI Taxonomy" id="602035"/>
    <lineage>
        <taxon>Eukaryota</taxon>
        <taxon>Fungi</taxon>
        <taxon>Dikarya</taxon>
        <taxon>Ascomycota</taxon>
        <taxon>Pezizomycotina</taxon>
        <taxon>Leotiomycetes</taxon>
        <taxon>Helotiales</taxon>
        <taxon>Lachnaceae</taxon>
        <taxon>Lachnellula</taxon>
    </lineage>
</organism>
<dbReference type="AlphaFoldDB" id="A0A8T9BYB2"/>
<protein>
    <submittedName>
        <fullName evidence="2">Transcriptional regulator sdnM</fullName>
    </submittedName>
</protein>
<dbReference type="Gene3D" id="3.30.559.10">
    <property type="entry name" value="Chloramphenicol acetyltransferase-like domain"/>
    <property type="match status" value="2"/>
</dbReference>
<dbReference type="EMBL" id="QGMK01001544">
    <property type="protein sequence ID" value="TVY67476.1"/>
    <property type="molecule type" value="Genomic_DNA"/>
</dbReference>